<evidence type="ECO:0000256" key="8">
    <source>
        <dbReference type="ARBA" id="ARBA00022723"/>
    </source>
</evidence>
<evidence type="ECO:0000256" key="13">
    <source>
        <dbReference type="ARBA" id="ARBA00023128"/>
    </source>
</evidence>
<evidence type="ECO:0000313" key="18">
    <source>
        <dbReference type="EnsemblMetazoa" id="AFAF007179-PA"/>
    </source>
</evidence>
<dbReference type="EC" id="3.1.26.5" evidence="5"/>
<dbReference type="AlphaFoldDB" id="A0A182QC24"/>
<dbReference type="Pfam" id="PF16953">
    <property type="entry name" value="PRORP"/>
    <property type="match status" value="1"/>
</dbReference>
<organism evidence="18 19">
    <name type="scientific">Anopheles farauti</name>
    <dbReference type="NCBI Taxonomy" id="69004"/>
    <lineage>
        <taxon>Eukaryota</taxon>
        <taxon>Metazoa</taxon>
        <taxon>Ecdysozoa</taxon>
        <taxon>Arthropoda</taxon>
        <taxon>Hexapoda</taxon>
        <taxon>Insecta</taxon>
        <taxon>Pterygota</taxon>
        <taxon>Neoptera</taxon>
        <taxon>Endopterygota</taxon>
        <taxon>Diptera</taxon>
        <taxon>Nematocera</taxon>
        <taxon>Culicoidea</taxon>
        <taxon>Culicidae</taxon>
        <taxon>Anophelinae</taxon>
        <taxon>Anopheles</taxon>
    </lineage>
</organism>
<dbReference type="Proteomes" id="UP000075886">
    <property type="component" value="Unassembled WGS sequence"/>
</dbReference>
<dbReference type="PANTHER" id="PTHR13547">
    <property type="match status" value="1"/>
</dbReference>
<dbReference type="GO" id="GO:0030678">
    <property type="term" value="C:mitochondrial ribonuclease P complex"/>
    <property type="evidence" value="ECO:0007669"/>
    <property type="project" value="TreeGrafter"/>
</dbReference>
<dbReference type="STRING" id="69004.A0A182QC24"/>
<evidence type="ECO:0000256" key="6">
    <source>
        <dbReference type="ARBA" id="ARBA00022694"/>
    </source>
</evidence>
<dbReference type="Gene3D" id="3.40.50.11980">
    <property type="match status" value="1"/>
</dbReference>
<dbReference type="GO" id="GO:0097745">
    <property type="term" value="P:mitochondrial tRNA 5'-end processing"/>
    <property type="evidence" value="ECO:0007669"/>
    <property type="project" value="TreeGrafter"/>
</dbReference>
<comment type="cofactor">
    <cofactor evidence="2">
        <name>Mg(2+)</name>
        <dbReference type="ChEBI" id="CHEBI:18420"/>
    </cofactor>
</comment>
<dbReference type="GO" id="GO:0001682">
    <property type="term" value="P:tRNA 5'-leader removal"/>
    <property type="evidence" value="ECO:0007669"/>
    <property type="project" value="TreeGrafter"/>
</dbReference>
<evidence type="ECO:0000259" key="17">
    <source>
        <dbReference type="Pfam" id="PF16953"/>
    </source>
</evidence>
<dbReference type="GO" id="GO:0004526">
    <property type="term" value="F:ribonuclease P activity"/>
    <property type="evidence" value="ECO:0007669"/>
    <property type="project" value="UniProtKB-EC"/>
</dbReference>
<evidence type="ECO:0000256" key="16">
    <source>
        <dbReference type="PROSITE-ProRule" id="PRU00708"/>
    </source>
</evidence>
<evidence type="ECO:0000313" key="19">
    <source>
        <dbReference type="Proteomes" id="UP000075886"/>
    </source>
</evidence>
<dbReference type="GO" id="GO:0046872">
    <property type="term" value="F:metal ion binding"/>
    <property type="evidence" value="ECO:0007669"/>
    <property type="project" value="UniProtKB-KW"/>
</dbReference>
<keyword evidence="6" id="KW-0819">tRNA processing</keyword>
<evidence type="ECO:0000256" key="14">
    <source>
        <dbReference type="ARBA" id="ARBA00044536"/>
    </source>
</evidence>
<evidence type="ECO:0000256" key="1">
    <source>
        <dbReference type="ARBA" id="ARBA00000928"/>
    </source>
</evidence>
<dbReference type="PROSITE" id="PS51375">
    <property type="entry name" value="PPR"/>
    <property type="match status" value="1"/>
</dbReference>
<accession>A0A182QC24</accession>
<keyword evidence="11" id="KW-0460">Magnesium</keyword>
<keyword evidence="12" id="KW-0809">Transit peptide</keyword>
<evidence type="ECO:0000256" key="11">
    <source>
        <dbReference type="ARBA" id="ARBA00022842"/>
    </source>
</evidence>
<evidence type="ECO:0000256" key="9">
    <source>
        <dbReference type="ARBA" id="ARBA00022801"/>
    </source>
</evidence>
<dbReference type="InterPro" id="IPR011990">
    <property type="entry name" value="TPR-like_helical_dom_sf"/>
</dbReference>
<keyword evidence="10" id="KW-0862">Zinc</keyword>
<dbReference type="VEuPathDB" id="VectorBase:AFAF007179"/>
<comment type="subcellular location">
    <subcellularLocation>
        <location evidence="3">Mitochondrion</location>
    </subcellularLocation>
</comment>
<evidence type="ECO:0000256" key="5">
    <source>
        <dbReference type="ARBA" id="ARBA00012179"/>
    </source>
</evidence>
<reference evidence="18" key="2">
    <citation type="submission" date="2020-05" db="UniProtKB">
        <authorList>
            <consortium name="EnsemblMetazoa"/>
        </authorList>
    </citation>
    <scope>IDENTIFICATION</scope>
    <source>
        <strain evidence="18">FAR1</strain>
    </source>
</reference>
<name>A0A182QC24_9DIPT</name>
<keyword evidence="9" id="KW-0378">Hydrolase</keyword>
<evidence type="ECO:0000256" key="3">
    <source>
        <dbReference type="ARBA" id="ARBA00004173"/>
    </source>
</evidence>
<evidence type="ECO:0000256" key="2">
    <source>
        <dbReference type="ARBA" id="ARBA00001946"/>
    </source>
</evidence>
<reference evidence="19" key="1">
    <citation type="submission" date="2014-01" db="EMBL/GenBank/DDBJ databases">
        <title>The Genome Sequence of Anopheles farauti FAR1 (V2).</title>
        <authorList>
            <consortium name="The Broad Institute Genomics Platform"/>
            <person name="Neafsey D.E."/>
            <person name="Besansky N."/>
            <person name="Howell P."/>
            <person name="Walton C."/>
            <person name="Young S.K."/>
            <person name="Zeng Q."/>
            <person name="Gargeya S."/>
            <person name="Fitzgerald M."/>
            <person name="Haas B."/>
            <person name="Abouelleil A."/>
            <person name="Allen A.W."/>
            <person name="Alvarado L."/>
            <person name="Arachchi H.M."/>
            <person name="Berlin A.M."/>
            <person name="Chapman S.B."/>
            <person name="Gainer-Dewar J."/>
            <person name="Goldberg J."/>
            <person name="Griggs A."/>
            <person name="Gujja S."/>
            <person name="Hansen M."/>
            <person name="Howarth C."/>
            <person name="Imamovic A."/>
            <person name="Ireland A."/>
            <person name="Larimer J."/>
            <person name="McCowan C."/>
            <person name="Murphy C."/>
            <person name="Pearson M."/>
            <person name="Poon T.W."/>
            <person name="Priest M."/>
            <person name="Roberts A."/>
            <person name="Saif S."/>
            <person name="Shea T."/>
            <person name="Sisk P."/>
            <person name="Sykes S."/>
            <person name="Wortman J."/>
            <person name="Nusbaum C."/>
            <person name="Birren B."/>
        </authorList>
    </citation>
    <scope>NUCLEOTIDE SEQUENCE [LARGE SCALE GENOMIC DNA]</scope>
    <source>
        <strain evidence="19">FAR1</strain>
    </source>
</reference>
<dbReference type="InterPro" id="IPR033495">
    <property type="entry name" value="MRPP3_PIN_dom"/>
</dbReference>
<evidence type="ECO:0000256" key="10">
    <source>
        <dbReference type="ARBA" id="ARBA00022833"/>
    </source>
</evidence>
<dbReference type="InterPro" id="IPR031595">
    <property type="entry name" value="PRORP_C"/>
</dbReference>
<keyword evidence="19" id="KW-1185">Reference proteome</keyword>
<proteinExistence type="inferred from homology"/>
<dbReference type="FunFam" id="3.40.50.11980:FF:000006">
    <property type="entry name" value="AGAP001968-PB"/>
    <property type="match status" value="1"/>
</dbReference>
<feature type="domain" description="PRORP" evidence="17">
    <location>
        <begin position="275"/>
        <end position="512"/>
    </location>
</feature>
<feature type="repeat" description="PPR" evidence="16">
    <location>
        <begin position="179"/>
        <end position="213"/>
    </location>
</feature>
<comment type="catalytic activity">
    <reaction evidence="1">
        <text>Endonucleolytic cleavage of RNA, removing 5'-extranucleotides from tRNA precursor.</text>
        <dbReference type="EC" id="3.1.26.5"/>
    </reaction>
</comment>
<dbReference type="EnsemblMetazoa" id="AFAF007179-RA">
    <property type="protein sequence ID" value="AFAF007179-PA"/>
    <property type="gene ID" value="AFAF007179"/>
</dbReference>
<evidence type="ECO:0000256" key="4">
    <source>
        <dbReference type="ARBA" id="ARBA00007626"/>
    </source>
</evidence>
<evidence type="ECO:0000256" key="12">
    <source>
        <dbReference type="ARBA" id="ARBA00022946"/>
    </source>
</evidence>
<keyword evidence="13" id="KW-0496">Mitochondrion</keyword>
<evidence type="ECO:0000256" key="7">
    <source>
        <dbReference type="ARBA" id="ARBA00022722"/>
    </source>
</evidence>
<dbReference type="EMBL" id="AXCN02000205">
    <property type="status" value="NOT_ANNOTATED_CDS"/>
    <property type="molecule type" value="Genomic_DNA"/>
</dbReference>
<dbReference type="CDD" id="cd18718">
    <property type="entry name" value="PIN_PRORP"/>
    <property type="match status" value="1"/>
</dbReference>
<keyword evidence="8" id="KW-0479">Metal-binding</keyword>
<keyword evidence="7" id="KW-0540">Nuclease</keyword>
<sequence>MFLRSCVHLSRWCSFRDNVRYYAGIYQKNPQLKPTTATVETVKAKLATSNSPTADEWKRIRLNILNERRFNNYNVDSVVLGLCPNLRVGKSYVAYLQAQGIETNLAIVGKLLRLYRLKEGKLDEEDLSDIWRMYSELREQNPILDANTCEHAINALTLTKHWRHCLELLEMIKISGTPDSSSYNCIVTKAFQSGDVSTGWSLLQEMCDNKRLPNDDSFLAWLDYSYRRDDKHFSKNLERMLHFTKEHSVFLSKRVGQELTRLPVELGVSAHETHITDYGKCSHCRGNLASIVVTDDQFQALREKFLQAVLINREIFNRTTPEELKRFQTFLKKTIPYDVVIDGLNVAFSSGNQKNPTVYAHQVAAVVRHYVRQKKRVLVIGRQHMDKWRSKEMKYIRENSFLFLTEDLSQDDPFLLYAALESGPKTDFFSRDLMRKHSFMLGDSLSGVFKRWQQEHQYSLLSIMPEGRVLIKDPFKYELYAHKSCDTNRWHVPLVENAYRIPKVEKQNDWLCLSIV</sequence>
<comment type="similarity">
    <text evidence="4">Belongs to the PPR family. P subfamily.</text>
</comment>
<dbReference type="InterPro" id="IPR002885">
    <property type="entry name" value="PPR_rpt"/>
</dbReference>
<dbReference type="Gene3D" id="1.25.40.10">
    <property type="entry name" value="Tetratricopeptide repeat domain"/>
    <property type="match status" value="1"/>
</dbReference>
<dbReference type="PANTHER" id="PTHR13547:SF1">
    <property type="entry name" value="MITOCHONDRIAL RIBONUCLEASE P CATALYTIC SUBUNIT"/>
    <property type="match status" value="1"/>
</dbReference>
<evidence type="ECO:0000256" key="15">
    <source>
        <dbReference type="ARBA" id="ARBA00044559"/>
    </source>
</evidence>
<protein>
    <recommendedName>
        <fullName evidence="14">Mitochondrial ribonuclease P catalytic subunit</fullName>
        <ecNumber evidence="5">3.1.26.5</ecNumber>
    </recommendedName>
    <alternativeName>
        <fullName evidence="15">Mitochondrial ribonuclease P protein 3</fullName>
    </alternativeName>
</protein>